<dbReference type="InterPro" id="IPR013482">
    <property type="entry name" value="Molybde_CF_guanTrfase"/>
</dbReference>
<feature type="binding site" evidence="8">
    <location>
        <position position="23"/>
    </location>
    <ligand>
        <name>GTP</name>
        <dbReference type="ChEBI" id="CHEBI:37565"/>
    </ligand>
</feature>
<evidence type="ECO:0000256" key="3">
    <source>
        <dbReference type="ARBA" id="ARBA00022723"/>
    </source>
</evidence>
<dbReference type="InterPro" id="IPR029044">
    <property type="entry name" value="Nucleotide-diphossugar_trans"/>
</dbReference>
<dbReference type="CDD" id="cd02503">
    <property type="entry name" value="MobA"/>
    <property type="match status" value="1"/>
</dbReference>
<comment type="function">
    <text evidence="8">Transfers a GMP moiety from GTP to Mo-molybdopterin (Mo-MPT) cofactor (Moco or molybdenum cofactor) to form Mo-molybdopterin guanine dinucleotide (Mo-MGD) cofactor.</text>
</comment>
<evidence type="ECO:0000313" key="10">
    <source>
        <dbReference type="EMBL" id="RJE87356.1"/>
    </source>
</evidence>
<evidence type="ECO:0000256" key="5">
    <source>
        <dbReference type="ARBA" id="ARBA00022842"/>
    </source>
</evidence>
<keyword evidence="1 8" id="KW-0963">Cytoplasm</keyword>
<comment type="domain">
    <text evidence="8">The N-terminal domain determines nucleotide recognition and specific binding, while the C-terminal domain determines the specific binding to the target protein.</text>
</comment>
<dbReference type="GO" id="GO:0061603">
    <property type="term" value="F:molybdenum cofactor guanylyltransferase activity"/>
    <property type="evidence" value="ECO:0007669"/>
    <property type="project" value="UniProtKB-EC"/>
</dbReference>
<feature type="binding site" evidence="8">
    <location>
        <begin position="11"/>
        <end position="13"/>
    </location>
    <ligand>
        <name>GTP</name>
        <dbReference type="ChEBI" id="CHEBI:37565"/>
    </ligand>
</feature>
<dbReference type="OrthoDB" id="9788394at2"/>
<dbReference type="GO" id="GO:1902758">
    <property type="term" value="P:bis(molybdopterin guanine dinucleotide)molybdenum biosynthetic process"/>
    <property type="evidence" value="ECO:0007669"/>
    <property type="project" value="TreeGrafter"/>
</dbReference>
<dbReference type="AlphaFoldDB" id="A0A418T2E1"/>
<protein>
    <recommendedName>
        <fullName evidence="8">Molybdenum cofactor guanylyltransferase</fullName>
        <shortName evidence="8">MoCo guanylyltransferase</shortName>
        <ecNumber evidence="8">2.7.7.77</ecNumber>
    </recommendedName>
    <alternativeName>
        <fullName evidence="8">GTP:molybdopterin guanylyltransferase</fullName>
    </alternativeName>
    <alternativeName>
        <fullName evidence="8">Mo-MPT guanylyltransferase</fullName>
    </alternativeName>
    <alternativeName>
        <fullName evidence="8">Molybdopterin guanylyltransferase</fullName>
    </alternativeName>
    <alternativeName>
        <fullName evidence="8">Molybdopterin-guanine dinucleotide synthase</fullName>
        <shortName evidence="8">MGD synthase</shortName>
    </alternativeName>
</protein>
<feature type="binding site" evidence="8">
    <location>
        <position position="102"/>
    </location>
    <ligand>
        <name>GTP</name>
        <dbReference type="ChEBI" id="CHEBI:37565"/>
    </ligand>
</feature>
<evidence type="ECO:0000256" key="7">
    <source>
        <dbReference type="ARBA" id="ARBA00023150"/>
    </source>
</evidence>
<feature type="binding site" evidence="8">
    <location>
        <position position="69"/>
    </location>
    <ligand>
        <name>GTP</name>
        <dbReference type="ChEBI" id="CHEBI:37565"/>
    </ligand>
</feature>
<dbReference type="NCBIfam" id="TIGR02665">
    <property type="entry name" value="molyb_mobA"/>
    <property type="match status" value="1"/>
</dbReference>
<keyword evidence="5 8" id="KW-0460">Magnesium</keyword>
<comment type="similarity">
    <text evidence="8">Belongs to the MobA family.</text>
</comment>
<name>A0A418T2E1_9RHOB</name>
<dbReference type="PANTHER" id="PTHR19136:SF81">
    <property type="entry name" value="MOLYBDENUM COFACTOR GUANYLYLTRANSFERASE"/>
    <property type="match status" value="1"/>
</dbReference>
<feature type="binding site" evidence="8">
    <location>
        <position position="51"/>
    </location>
    <ligand>
        <name>GTP</name>
        <dbReference type="ChEBI" id="CHEBI:37565"/>
    </ligand>
</feature>
<dbReference type="GO" id="GO:0005737">
    <property type="term" value="C:cytoplasm"/>
    <property type="evidence" value="ECO:0007669"/>
    <property type="project" value="UniProtKB-SubCell"/>
</dbReference>
<evidence type="ECO:0000256" key="4">
    <source>
        <dbReference type="ARBA" id="ARBA00022741"/>
    </source>
</evidence>
<evidence type="ECO:0000256" key="1">
    <source>
        <dbReference type="ARBA" id="ARBA00022490"/>
    </source>
</evidence>
<keyword evidence="6 8" id="KW-0342">GTP-binding</keyword>
<comment type="cofactor">
    <cofactor evidence="8">
        <name>Mg(2+)</name>
        <dbReference type="ChEBI" id="CHEBI:18420"/>
    </cofactor>
</comment>
<keyword evidence="4 8" id="KW-0547">Nucleotide-binding</keyword>
<dbReference type="GO" id="GO:0046872">
    <property type="term" value="F:metal ion binding"/>
    <property type="evidence" value="ECO:0007669"/>
    <property type="project" value="UniProtKB-KW"/>
</dbReference>
<evidence type="ECO:0000256" key="6">
    <source>
        <dbReference type="ARBA" id="ARBA00023134"/>
    </source>
</evidence>
<evidence type="ECO:0000259" key="9">
    <source>
        <dbReference type="Pfam" id="PF12804"/>
    </source>
</evidence>
<dbReference type="Pfam" id="PF12804">
    <property type="entry name" value="NTP_transf_3"/>
    <property type="match status" value="1"/>
</dbReference>
<sequence length="217" mass="23133">MKPEPLPAVILAGGNASRMGGAKDARLLAGKTLLRHVLACITPQCGPIALNANEDPDRFAPYGLPILPDSIPERPGPLAGILAAMDWAAELGCPRVLTVPTDTPFLPPDLVSRLHENAGPEQFCLAASAPPDGQTRIHPTCGIWPTRLRGDLRNTLKSGQRKVMGFARTYSPASAVWTYAAMDPFFNINSPADLVRAEALFSASAKAGTKDCHHRNP</sequence>
<proteinExistence type="inferred from homology"/>
<dbReference type="Gene3D" id="3.90.550.10">
    <property type="entry name" value="Spore Coat Polysaccharide Biosynthesis Protein SpsA, Chain A"/>
    <property type="match status" value="1"/>
</dbReference>
<comment type="caution">
    <text evidence="10">The sequence shown here is derived from an EMBL/GenBank/DDBJ whole genome shotgun (WGS) entry which is preliminary data.</text>
</comment>
<comment type="catalytic activity">
    <reaction evidence="8">
        <text>Mo-molybdopterin + GTP + H(+) = Mo-molybdopterin guanine dinucleotide + diphosphate</text>
        <dbReference type="Rhea" id="RHEA:34243"/>
        <dbReference type="ChEBI" id="CHEBI:15378"/>
        <dbReference type="ChEBI" id="CHEBI:33019"/>
        <dbReference type="ChEBI" id="CHEBI:37565"/>
        <dbReference type="ChEBI" id="CHEBI:71302"/>
        <dbReference type="ChEBI" id="CHEBI:71310"/>
        <dbReference type="EC" id="2.7.7.77"/>
    </reaction>
</comment>
<dbReference type="GO" id="GO:0005525">
    <property type="term" value="F:GTP binding"/>
    <property type="evidence" value="ECO:0007669"/>
    <property type="project" value="UniProtKB-UniRule"/>
</dbReference>
<keyword evidence="10" id="KW-0548">Nucleotidyltransferase</keyword>
<evidence type="ECO:0000313" key="11">
    <source>
        <dbReference type="Proteomes" id="UP000284202"/>
    </source>
</evidence>
<feature type="domain" description="MobA-like NTP transferase" evidence="9">
    <location>
        <begin position="8"/>
        <end position="164"/>
    </location>
</feature>
<gene>
    <name evidence="8 10" type="primary">mobA</name>
    <name evidence="10" type="ORF">D3P04_06380</name>
</gene>
<dbReference type="EMBL" id="QZCG01000003">
    <property type="protein sequence ID" value="RJE87356.1"/>
    <property type="molecule type" value="Genomic_DNA"/>
</dbReference>
<dbReference type="EC" id="2.7.7.77" evidence="8"/>
<dbReference type="SUPFAM" id="SSF53448">
    <property type="entry name" value="Nucleotide-diphospho-sugar transferases"/>
    <property type="match status" value="1"/>
</dbReference>
<keyword evidence="2 8" id="KW-0808">Transferase</keyword>
<keyword evidence="7 8" id="KW-0501">Molybdenum cofactor biosynthesis</keyword>
<dbReference type="InterPro" id="IPR025877">
    <property type="entry name" value="MobA-like_NTP_Trfase"/>
</dbReference>
<dbReference type="RefSeq" id="WP_119747028.1">
    <property type="nucleotide sequence ID" value="NZ_QZCG01000003.1"/>
</dbReference>
<feature type="binding site" evidence="8">
    <location>
        <position position="102"/>
    </location>
    <ligand>
        <name>Mg(2+)</name>
        <dbReference type="ChEBI" id="CHEBI:18420"/>
    </ligand>
</feature>
<accession>A0A418T2E1</accession>
<keyword evidence="11" id="KW-1185">Reference proteome</keyword>
<dbReference type="PANTHER" id="PTHR19136">
    <property type="entry name" value="MOLYBDENUM COFACTOR GUANYLYLTRANSFERASE"/>
    <property type="match status" value="1"/>
</dbReference>
<dbReference type="Proteomes" id="UP000284202">
    <property type="component" value="Unassembled WGS sequence"/>
</dbReference>
<keyword evidence="3 8" id="KW-0479">Metal-binding</keyword>
<organism evidence="10 11">
    <name type="scientific">Paracoccus onubensis</name>
    <dbReference type="NCBI Taxonomy" id="1675788"/>
    <lineage>
        <taxon>Bacteria</taxon>
        <taxon>Pseudomonadati</taxon>
        <taxon>Pseudomonadota</taxon>
        <taxon>Alphaproteobacteria</taxon>
        <taxon>Rhodobacterales</taxon>
        <taxon>Paracoccaceae</taxon>
        <taxon>Paracoccus</taxon>
    </lineage>
</organism>
<comment type="subunit">
    <text evidence="8">Monomer.</text>
</comment>
<evidence type="ECO:0000256" key="8">
    <source>
        <dbReference type="HAMAP-Rule" id="MF_00316"/>
    </source>
</evidence>
<evidence type="ECO:0000256" key="2">
    <source>
        <dbReference type="ARBA" id="ARBA00022679"/>
    </source>
</evidence>
<comment type="subcellular location">
    <subcellularLocation>
        <location evidence="8">Cytoplasm</location>
    </subcellularLocation>
</comment>
<dbReference type="HAMAP" id="MF_00316">
    <property type="entry name" value="MobA"/>
    <property type="match status" value="1"/>
</dbReference>
<reference evidence="11" key="1">
    <citation type="submission" date="2018-09" db="EMBL/GenBank/DDBJ databases">
        <title>Acidovorax cavernicola nov. sp. isolated from Gruta de las Maravillas (Aracena, Spain).</title>
        <authorList>
            <person name="Jurado V."/>
            <person name="Gutierrez-Patricio S."/>
            <person name="Gonzalez-Pimentel J.L."/>
            <person name="Miller A.Z."/>
            <person name="Laiz L."/>
            <person name="Saiz-Jimenez C."/>
        </authorList>
    </citation>
    <scope>NUCLEOTIDE SEQUENCE [LARGE SCALE GENOMIC DNA]</scope>
    <source>
        <strain evidence="11">1011MAR3C25</strain>
    </source>
</reference>